<keyword evidence="1" id="KW-1133">Transmembrane helix</keyword>
<comment type="caution">
    <text evidence="2">The sequence shown here is derived from an EMBL/GenBank/DDBJ whole genome shotgun (WGS) entry which is preliminary data.</text>
</comment>
<keyword evidence="1" id="KW-0812">Transmembrane</keyword>
<proteinExistence type="predicted"/>
<accession>A0A0F9H7R2</accession>
<feature type="transmembrane region" description="Helical" evidence="1">
    <location>
        <begin position="38"/>
        <end position="57"/>
    </location>
</feature>
<reference evidence="2" key="1">
    <citation type="journal article" date="2015" name="Nature">
        <title>Complex archaea that bridge the gap between prokaryotes and eukaryotes.</title>
        <authorList>
            <person name="Spang A."/>
            <person name="Saw J.H."/>
            <person name="Jorgensen S.L."/>
            <person name="Zaremba-Niedzwiedzka K."/>
            <person name="Martijn J."/>
            <person name="Lind A.E."/>
            <person name="van Eijk R."/>
            <person name="Schleper C."/>
            <person name="Guy L."/>
            <person name="Ettema T.J."/>
        </authorList>
    </citation>
    <scope>NUCLEOTIDE SEQUENCE</scope>
</reference>
<name>A0A0F9H7R2_9ZZZZ</name>
<evidence type="ECO:0000256" key="1">
    <source>
        <dbReference type="SAM" id="Phobius"/>
    </source>
</evidence>
<feature type="transmembrane region" description="Helical" evidence="1">
    <location>
        <begin position="12"/>
        <end position="32"/>
    </location>
</feature>
<gene>
    <name evidence="2" type="ORF">LCGC14_1736980</name>
</gene>
<dbReference type="EMBL" id="LAZR01015837">
    <property type="protein sequence ID" value="KKM07139.1"/>
    <property type="molecule type" value="Genomic_DNA"/>
</dbReference>
<sequence>MAQVKMLCRWSWFHWERTLAMIGVTGLIYALGALFCNNLIGVIALLVSATILGVCVVEETKEFFGPYSSKEWEIAKIRRKNLRG</sequence>
<protein>
    <submittedName>
        <fullName evidence="2">Uncharacterized protein</fullName>
    </submittedName>
</protein>
<keyword evidence="1" id="KW-0472">Membrane</keyword>
<dbReference type="AlphaFoldDB" id="A0A0F9H7R2"/>
<organism evidence="2">
    <name type="scientific">marine sediment metagenome</name>
    <dbReference type="NCBI Taxonomy" id="412755"/>
    <lineage>
        <taxon>unclassified sequences</taxon>
        <taxon>metagenomes</taxon>
        <taxon>ecological metagenomes</taxon>
    </lineage>
</organism>
<evidence type="ECO:0000313" key="2">
    <source>
        <dbReference type="EMBL" id="KKM07139.1"/>
    </source>
</evidence>